<dbReference type="Proteomes" id="UP000326759">
    <property type="component" value="Unassembled WGS sequence"/>
</dbReference>
<accession>A0A5N5TAK2</accession>
<evidence type="ECO:0000313" key="1">
    <source>
        <dbReference type="EMBL" id="KAB7502115.1"/>
    </source>
</evidence>
<gene>
    <name evidence="1" type="ORF">Anas_12384</name>
</gene>
<dbReference type="AlphaFoldDB" id="A0A5N5TAK2"/>
<organism evidence="1 2">
    <name type="scientific">Armadillidium nasatum</name>
    <dbReference type="NCBI Taxonomy" id="96803"/>
    <lineage>
        <taxon>Eukaryota</taxon>
        <taxon>Metazoa</taxon>
        <taxon>Ecdysozoa</taxon>
        <taxon>Arthropoda</taxon>
        <taxon>Crustacea</taxon>
        <taxon>Multicrustacea</taxon>
        <taxon>Malacostraca</taxon>
        <taxon>Eumalacostraca</taxon>
        <taxon>Peracarida</taxon>
        <taxon>Isopoda</taxon>
        <taxon>Oniscidea</taxon>
        <taxon>Crinocheta</taxon>
        <taxon>Armadillidiidae</taxon>
        <taxon>Armadillidium</taxon>
    </lineage>
</organism>
<evidence type="ECO:0000313" key="2">
    <source>
        <dbReference type="Proteomes" id="UP000326759"/>
    </source>
</evidence>
<name>A0A5N5TAK2_9CRUS</name>
<dbReference type="EMBL" id="SEYY01008514">
    <property type="protein sequence ID" value="KAB7502115.1"/>
    <property type="molecule type" value="Genomic_DNA"/>
</dbReference>
<sequence>MDKAKELFNSTKIYIIYRNENQRFARGQEVKRSRDQQVKRLKIVARLSEIFCENQKISRGQEVKRKEVHRREKKSVKLNIAEEKENAKKNRKYFFNF</sequence>
<keyword evidence="2" id="KW-1185">Reference proteome</keyword>
<reference evidence="1 2" key="1">
    <citation type="journal article" date="2019" name="PLoS Biol.">
        <title>Sex chromosomes control vertical transmission of feminizing Wolbachia symbionts in an isopod.</title>
        <authorList>
            <person name="Becking T."/>
            <person name="Chebbi M.A."/>
            <person name="Giraud I."/>
            <person name="Moumen B."/>
            <person name="Laverre T."/>
            <person name="Caubet Y."/>
            <person name="Peccoud J."/>
            <person name="Gilbert C."/>
            <person name="Cordaux R."/>
        </authorList>
    </citation>
    <scope>NUCLEOTIDE SEQUENCE [LARGE SCALE GENOMIC DNA]</scope>
    <source>
        <strain evidence="1">ANa2</strain>
        <tissue evidence="1">Whole body excluding digestive tract and cuticle</tissue>
    </source>
</reference>
<protein>
    <submittedName>
        <fullName evidence="1">Uncharacterized protein</fullName>
    </submittedName>
</protein>
<proteinExistence type="predicted"/>
<comment type="caution">
    <text evidence="1">The sequence shown here is derived from an EMBL/GenBank/DDBJ whole genome shotgun (WGS) entry which is preliminary data.</text>
</comment>